<feature type="domain" description="CPAF-like PDZ" evidence="4">
    <location>
        <begin position="150"/>
        <end position="260"/>
    </location>
</feature>
<evidence type="ECO:0000256" key="2">
    <source>
        <dbReference type="SAM" id="SignalP"/>
    </source>
</evidence>
<keyword evidence="2" id="KW-0732">Signal</keyword>
<dbReference type="GO" id="GO:0008236">
    <property type="term" value="F:serine-type peptidase activity"/>
    <property type="evidence" value="ECO:0007669"/>
    <property type="project" value="InterPro"/>
</dbReference>
<evidence type="ECO:0000313" key="5">
    <source>
        <dbReference type="EMBL" id="KAE8410029.1"/>
    </source>
</evidence>
<feature type="region of interest" description="Disordered" evidence="1">
    <location>
        <begin position="677"/>
        <end position="700"/>
    </location>
</feature>
<dbReference type="OrthoDB" id="27214at2759"/>
<dbReference type="RefSeq" id="XP_031947348.1">
    <property type="nucleotide sequence ID" value="XM_032088666.1"/>
</dbReference>
<dbReference type="PANTHER" id="PTHR37049:SF5">
    <property type="entry name" value="TAIL SPECIFIC PROTEASE DOMAIN-CONTAINING PROTEIN"/>
    <property type="match status" value="1"/>
</dbReference>
<dbReference type="InterPro" id="IPR052766">
    <property type="entry name" value="S41A_metabolite_peptidase"/>
</dbReference>
<dbReference type="SUPFAM" id="SSF52096">
    <property type="entry name" value="ClpP/crotonase"/>
    <property type="match status" value="1"/>
</dbReference>
<dbReference type="PANTHER" id="PTHR37049">
    <property type="entry name" value="PEPTIDASE S41 FAMILY PROTEIN"/>
    <property type="match status" value="1"/>
</dbReference>
<protein>
    <submittedName>
        <fullName evidence="5">Uncharacterized protein</fullName>
    </submittedName>
</protein>
<feature type="chain" id="PRO_5043545858" evidence="2">
    <location>
        <begin position="18"/>
        <end position="807"/>
    </location>
</feature>
<reference evidence="5 6" key="1">
    <citation type="submission" date="2019-04" db="EMBL/GenBank/DDBJ databases">
        <authorList>
            <consortium name="DOE Joint Genome Institute"/>
            <person name="Mondo S."/>
            <person name="Kjaerbolling I."/>
            <person name="Vesth T."/>
            <person name="Frisvad J.C."/>
            <person name="Nybo J.L."/>
            <person name="Theobald S."/>
            <person name="Kildgaard S."/>
            <person name="Isbrandt T."/>
            <person name="Kuo A."/>
            <person name="Sato A."/>
            <person name="Lyhne E.K."/>
            <person name="Kogle M.E."/>
            <person name="Wiebenga A."/>
            <person name="Kun R.S."/>
            <person name="Lubbers R.J."/>
            <person name="Makela M.R."/>
            <person name="Barry K."/>
            <person name="Chovatia M."/>
            <person name="Clum A."/>
            <person name="Daum C."/>
            <person name="Haridas S."/>
            <person name="He G."/>
            <person name="LaButti K."/>
            <person name="Lipzen A."/>
            <person name="Riley R."/>
            <person name="Salamov A."/>
            <person name="Simmons B.A."/>
            <person name="Magnuson J.K."/>
            <person name="Henrissat B."/>
            <person name="Mortensen U.H."/>
            <person name="Larsen T.O."/>
            <person name="Devries R.P."/>
            <person name="Grigoriev I.V."/>
            <person name="Machida M."/>
            <person name="Baker S.E."/>
            <person name="Andersen M.R."/>
            <person name="Cantor M.N."/>
            <person name="Hua S.X."/>
        </authorList>
    </citation>
    <scope>NUCLEOTIDE SEQUENCE [LARGE SCALE GENOMIC DNA]</scope>
    <source>
        <strain evidence="5 6">CBS 119388</strain>
    </source>
</reference>
<sequence>MRQIIGILVLLLMQVLAEQLPTSSNNAMTPNPTICGEIVNNEEVSIFDASQAYNCLTSLPFHADTASQLVQYVNDMIQFHSTLAYLADPPQSYQQPAVDLMAGLSQLQRDIDDNVFHNEYAFETALNHLIHAAHDDHLELVGGALSRFTYAAPYSIVSVSLDGVELPKVYISDDLFANETGCLPWQPSAIATINGQDVVEYLTQFSSVHSIGKLEPHADWNMLMRSAALDVQGKRDVFHGATTSYPGDFITFTFENGTTLGPLPWKASFCCQGSNGPLQTMDEFYDFFVLGRPSDKSLAASTTTISKRQGMMSSNTSTPNLTPVENPAYPSEADVIDASYTRNEGAHVRGYFLHDTSLAVLSVPHFAVDTAEAQSFSNTVKEFLARSTNAGMKKVVIDVQQNSGGSPLLVLEVFKIFFPSITPWASSRRRVHPVANALGSTLTSYWQNLTMDHPDYRKLIANEWVVTGRLDFDTGRNFTSWDDFVGPIGHYRDGFTKKEQYNLSSTLFTLGAAGIEIDEHDDGQPYKPEDIVILSDGLCTSACALFMELMHHEAGVRTVVIGGQPSYGPMQAPSGTRGAAVYKAEDMHEDIDLARDIDKSTHVDLTNRTHAFHITTASVNLRDQVRHTDTSATPLQFLYEAADCRIFLVPETWYNYTNLWKYAADAIWQNPALCTKGSRTGHTQPTHPSAPGKPYNASSTLSNLADSQMDRHPSSTQHESEFILDGAQQLNVWLGRPCHKDGYCGKISALSCQTVSVCESGEKMGGPSPQKRCVQWCEVDNSKCPDQTISNYDGYLGCFGLKGNARW</sequence>
<feature type="signal peptide" evidence="2">
    <location>
        <begin position="1"/>
        <end position="17"/>
    </location>
</feature>
<dbReference type="EMBL" id="ML736738">
    <property type="protein sequence ID" value="KAE8410029.1"/>
    <property type="molecule type" value="Genomic_DNA"/>
</dbReference>
<dbReference type="Gene3D" id="3.90.226.10">
    <property type="entry name" value="2-enoyl-CoA Hydratase, Chain A, domain 1"/>
    <property type="match status" value="1"/>
</dbReference>
<dbReference type="InterPro" id="IPR005151">
    <property type="entry name" value="Tail-specific_protease"/>
</dbReference>
<dbReference type="Pfam" id="PF23658">
    <property type="entry name" value="PDZ_CPAF_rel"/>
    <property type="match status" value="1"/>
</dbReference>
<evidence type="ECO:0000313" key="6">
    <source>
        <dbReference type="Proteomes" id="UP000325579"/>
    </source>
</evidence>
<dbReference type="Proteomes" id="UP000325579">
    <property type="component" value="Unassembled WGS sequence"/>
</dbReference>
<feature type="domain" description="Tail specific protease" evidence="3">
    <location>
        <begin position="359"/>
        <end position="568"/>
    </location>
</feature>
<evidence type="ECO:0000256" key="1">
    <source>
        <dbReference type="SAM" id="MobiDB-lite"/>
    </source>
</evidence>
<accession>A0A5N7DVG4</accession>
<feature type="compositionally biased region" description="Polar residues" evidence="1">
    <location>
        <begin position="677"/>
        <end position="687"/>
    </location>
</feature>
<dbReference type="GeneID" id="43673357"/>
<dbReference type="InterPro" id="IPR029045">
    <property type="entry name" value="ClpP/crotonase-like_dom_sf"/>
</dbReference>
<dbReference type="GO" id="GO:0006508">
    <property type="term" value="P:proteolysis"/>
    <property type="evidence" value="ECO:0007669"/>
    <property type="project" value="InterPro"/>
</dbReference>
<dbReference type="AlphaFoldDB" id="A0A5N6I3K4"/>
<keyword evidence="6" id="KW-1185">Reference proteome</keyword>
<organism evidence="5 6">
    <name type="scientific">Aspergillus pseudonomiae</name>
    <dbReference type="NCBI Taxonomy" id="1506151"/>
    <lineage>
        <taxon>Eukaryota</taxon>
        <taxon>Fungi</taxon>
        <taxon>Dikarya</taxon>
        <taxon>Ascomycota</taxon>
        <taxon>Pezizomycotina</taxon>
        <taxon>Eurotiomycetes</taxon>
        <taxon>Eurotiomycetidae</taxon>
        <taxon>Eurotiales</taxon>
        <taxon>Aspergillaceae</taxon>
        <taxon>Aspergillus</taxon>
        <taxon>Aspergillus subgen. Circumdati</taxon>
    </lineage>
</organism>
<accession>A0A5N6I3K4</accession>
<gene>
    <name evidence="5" type="ORF">BDV37DRAFT_290216</name>
</gene>
<proteinExistence type="predicted"/>
<dbReference type="InterPro" id="IPR056186">
    <property type="entry name" value="PDZ_CPAF-rel"/>
</dbReference>
<dbReference type="Pfam" id="PF03572">
    <property type="entry name" value="Peptidase_S41"/>
    <property type="match status" value="1"/>
</dbReference>
<evidence type="ECO:0000259" key="3">
    <source>
        <dbReference type="Pfam" id="PF03572"/>
    </source>
</evidence>
<evidence type="ECO:0000259" key="4">
    <source>
        <dbReference type="Pfam" id="PF23658"/>
    </source>
</evidence>
<name>A0A5N6I3K4_9EURO</name>